<feature type="transmembrane region" description="Helical" evidence="11">
    <location>
        <begin position="107"/>
        <end position="128"/>
    </location>
</feature>
<evidence type="ECO:0000313" key="14">
    <source>
        <dbReference type="EMBL" id="ESW18005.1"/>
    </source>
</evidence>
<evidence type="ECO:0000256" key="1">
    <source>
        <dbReference type="ARBA" id="ARBA00004123"/>
    </source>
</evidence>
<feature type="region of interest" description="Disordered" evidence="10">
    <location>
        <begin position="326"/>
        <end position="365"/>
    </location>
</feature>
<keyword evidence="15" id="KW-1185">Reference proteome</keyword>
<feature type="domain" description="CCT" evidence="13">
    <location>
        <begin position="536"/>
        <end position="578"/>
    </location>
</feature>
<sequence length="593" mass="65720">MAPLALYFFPLWFALFITFAYVTLPTHSLSLSLSHTHTPFALFFFSFHISSTFIHLLSSYSFLSPLLNTPHHTSLARAEARREERETHTKSKREKGPFVLFKKFSSFYFQDSFFAFKFCIQIIFFFFFSEKATPFCLLILFSLSSLPSASASSDRENFCFFRVYLGLSRLLLGGDSLIYSKGQEKKSVKMGYICDFCGDQRSMVYCRSDAAYLCLSCDRNVHSANALSRRHSRTLLCERCNSQPAFVRCVEEKISLCQNCDWLGHGVSTSSTHKRQAISCYSGCPSAAELSSIWSFVLDIPSIRESTCEQELGLMSINENNKSVGVLPENGNVSGSDQVTDLPSLDKSLVGTSSVPESSSKPPAGPANECLPKLYCPAAKCPALCEDDNLYDDFDMDEMDLNLENYEELFGVALSHSEELFENGGFNSLFGTKDMSAGDSSCQDAIAAEGSSVGLVNATQPACSNAASADSILSTKTEPVLCLTGRQAQSNLSFSGITGESSAADYQDCGASSMLLRGEPPWFAPCPENSLQSANRSNAVLRYKEKKKARKFEKQVRYASRKARADVRRRVKGRFVKAGDVYDYDPLSTTRSY</sequence>
<keyword evidence="4" id="KW-0677">Repeat</keyword>
<dbReference type="OrthoDB" id="153872at2759"/>
<dbReference type="eggNOG" id="ENOG502QUBA">
    <property type="taxonomic scope" value="Eukaryota"/>
</dbReference>
<dbReference type="InterPro" id="IPR000315">
    <property type="entry name" value="Znf_B-box"/>
</dbReference>
<evidence type="ECO:0000256" key="5">
    <source>
        <dbReference type="ARBA" id="ARBA00022771"/>
    </source>
</evidence>
<dbReference type="EMBL" id="CM002293">
    <property type="protein sequence ID" value="ESW18005.1"/>
    <property type="molecule type" value="Genomic_DNA"/>
</dbReference>
<evidence type="ECO:0000256" key="8">
    <source>
        <dbReference type="PROSITE-ProRule" id="PRU00024"/>
    </source>
</evidence>
<feature type="domain" description="B box-type" evidence="12">
    <location>
        <begin position="232"/>
        <end position="278"/>
    </location>
</feature>
<reference evidence="15" key="1">
    <citation type="journal article" date="2014" name="Nat. Genet.">
        <title>A reference genome for common bean and genome-wide analysis of dual domestications.</title>
        <authorList>
            <person name="Schmutz J."/>
            <person name="McClean P.E."/>
            <person name="Mamidi S."/>
            <person name="Wu G.A."/>
            <person name="Cannon S.B."/>
            <person name="Grimwood J."/>
            <person name="Jenkins J."/>
            <person name="Shu S."/>
            <person name="Song Q."/>
            <person name="Chavarro C."/>
            <person name="Torres-Torres M."/>
            <person name="Geffroy V."/>
            <person name="Moghaddam S.M."/>
            <person name="Gao D."/>
            <person name="Abernathy B."/>
            <person name="Barry K."/>
            <person name="Blair M."/>
            <person name="Brick M.A."/>
            <person name="Chovatia M."/>
            <person name="Gepts P."/>
            <person name="Goodstein D.M."/>
            <person name="Gonzales M."/>
            <person name="Hellsten U."/>
            <person name="Hyten D.L."/>
            <person name="Jia G."/>
            <person name="Kelly J.D."/>
            <person name="Kudrna D."/>
            <person name="Lee R."/>
            <person name="Richard M.M."/>
            <person name="Miklas P.N."/>
            <person name="Osorno J.M."/>
            <person name="Rodrigues J."/>
            <person name="Thareau V."/>
            <person name="Urrea C.A."/>
            <person name="Wang M."/>
            <person name="Yu Y."/>
            <person name="Zhang M."/>
            <person name="Wing R.A."/>
            <person name="Cregan P.B."/>
            <person name="Rokhsar D.S."/>
            <person name="Jackson S.A."/>
        </authorList>
    </citation>
    <scope>NUCLEOTIDE SEQUENCE [LARGE SCALE GENOMIC DNA]</scope>
    <source>
        <strain evidence="15">cv. G19833</strain>
    </source>
</reference>
<keyword evidence="11" id="KW-0472">Membrane</keyword>
<dbReference type="GO" id="GO:0005634">
    <property type="term" value="C:nucleus"/>
    <property type="evidence" value="ECO:0007669"/>
    <property type="project" value="UniProtKB-SubCell"/>
</dbReference>
<evidence type="ECO:0000259" key="13">
    <source>
        <dbReference type="PROSITE" id="PS51017"/>
    </source>
</evidence>
<dbReference type="STRING" id="3885.V7BLU2"/>
<feature type="compositionally biased region" description="Polar residues" evidence="10">
    <location>
        <begin position="350"/>
        <end position="361"/>
    </location>
</feature>
<keyword evidence="11" id="KW-1133">Transmembrane helix</keyword>
<accession>V7BLU2</accession>
<feature type="transmembrane region" description="Helical" evidence="11">
    <location>
        <begin position="6"/>
        <end position="24"/>
    </location>
</feature>
<evidence type="ECO:0000256" key="6">
    <source>
        <dbReference type="ARBA" id="ARBA00022833"/>
    </source>
</evidence>
<evidence type="ECO:0000259" key="12">
    <source>
        <dbReference type="PROSITE" id="PS50119"/>
    </source>
</evidence>
<keyword evidence="5 8" id="KW-0863">Zinc-finger</keyword>
<evidence type="ECO:0000313" key="15">
    <source>
        <dbReference type="Proteomes" id="UP000000226"/>
    </source>
</evidence>
<dbReference type="Pfam" id="PF06203">
    <property type="entry name" value="CCT"/>
    <property type="match status" value="1"/>
</dbReference>
<evidence type="ECO:0000256" key="3">
    <source>
        <dbReference type="ARBA" id="ARBA00022723"/>
    </source>
</evidence>
<dbReference type="PANTHER" id="PTHR31717">
    <property type="entry name" value="ZINC FINGER PROTEIN CONSTANS-LIKE 10"/>
    <property type="match status" value="1"/>
</dbReference>
<evidence type="ECO:0000256" key="10">
    <source>
        <dbReference type="SAM" id="MobiDB-lite"/>
    </source>
</evidence>
<comment type="subcellular location">
    <subcellularLocation>
        <location evidence="1 9">Nucleus</location>
    </subcellularLocation>
</comment>
<evidence type="ECO:0000256" key="2">
    <source>
        <dbReference type="ARBA" id="ARBA00010024"/>
    </source>
</evidence>
<dbReference type="GO" id="GO:0006355">
    <property type="term" value="P:regulation of DNA-templated transcription"/>
    <property type="evidence" value="ECO:0007669"/>
    <property type="project" value="UniProtKB-ARBA"/>
</dbReference>
<keyword evidence="11" id="KW-0812">Transmembrane</keyword>
<keyword evidence="7 9" id="KW-0539">Nucleus</keyword>
<feature type="transmembrane region" description="Helical" evidence="11">
    <location>
        <begin position="36"/>
        <end position="57"/>
    </location>
</feature>
<evidence type="ECO:0000256" key="9">
    <source>
        <dbReference type="PROSITE-ProRule" id="PRU00357"/>
    </source>
</evidence>
<dbReference type="OMA" id="ANIGNTW"/>
<dbReference type="PANTHER" id="PTHR31717:SF131">
    <property type="entry name" value="ZINC FINGER PROTEIN CONSTANS-LIKE 9"/>
    <property type="match status" value="1"/>
</dbReference>
<organism evidence="14 15">
    <name type="scientific">Phaseolus vulgaris</name>
    <name type="common">Kidney bean</name>
    <name type="synonym">French bean</name>
    <dbReference type="NCBI Taxonomy" id="3885"/>
    <lineage>
        <taxon>Eukaryota</taxon>
        <taxon>Viridiplantae</taxon>
        <taxon>Streptophyta</taxon>
        <taxon>Embryophyta</taxon>
        <taxon>Tracheophyta</taxon>
        <taxon>Spermatophyta</taxon>
        <taxon>Magnoliopsida</taxon>
        <taxon>eudicotyledons</taxon>
        <taxon>Gunneridae</taxon>
        <taxon>Pentapetalae</taxon>
        <taxon>rosids</taxon>
        <taxon>fabids</taxon>
        <taxon>Fabales</taxon>
        <taxon>Fabaceae</taxon>
        <taxon>Papilionoideae</taxon>
        <taxon>50 kb inversion clade</taxon>
        <taxon>NPAAA clade</taxon>
        <taxon>indigoferoid/millettioid clade</taxon>
        <taxon>Phaseoleae</taxon>
        <taxon>Phaseolus</taxon>
    </lineage>
</organism>
<evidence type="ECO:0000256" key="11">
    <source>
        <dbReference type="SAM" id="Phobius"/>
    </source>
</evidence>
<protein>
    <recommendedName>
        <fullName evidence="16">CONSTANS-like zinc finger protein</fullName>
    </recommendedName>
</protein>
<proteinExistence type="inferred from homology"/>
<dbReference type="PROSITE" id="PS50119">
    <property type="entry name" value="ZF_BBOX"/>
    <property type="match status" value="2"/>
</dbReference>
<evidence type="ECO:0000256" key="4">
    <source>
        <dbReference type="ARBA" id="ARBA00022737"/>
    </source>
</evidence>
<feature type="compositionally biased region" description="Polar residues" evidence="10">
    <location>
        <begin position="331"/>
        <end position="341"/>
    </location>
</feature>
<dbReference type="AlphaFoldDB" id="V7BLU2"/>
<dbReference type="Gramene" id="ESW18005">
    <property type="protein sequence ID" value="ESW18005"/>
    <property type="gene ID" value="PHAVU_006G005200g"/>
</dbReference>
<evidence type="ECO:0000256" key="7">
    <source>
        <dbReference type="ARBA" id="ARBA00023242"/>
    </source>
</evidence>
<dbReference type="CDD" id="cd19821">
    <property type="entry name" value="Bbox1_BBX-like"/>
    <property type="match status" value="2"/>
</dbReference>
<dbReference type="PROSITE" id="PS51017">
    <property type="entry name" value="CCT"/>
    <property type="match status" value="1"/>
</dbReference>
<comment type="similarity">
    <text evidence="2">Belongs to the CONSTANS family.</text>
</comment>
<keyword evidence="3" id="KW-0479">Metal-binding</keyword>
<feature type="domain" description="B box-type" evidence="12">
    <location>
        <begin position="189"/>
        <end position="236"/>
    </location>
</feature>
<keyword evidence="6" id="KW-0862">Zinc</keyword>
<dbReference type="InterPro" id="IPR010402">
    <property type="entry name" value="CCT_domain"/>
</dbReference>
<dbReference type="Proteomes" id="UP000000226">
    <property type="component" value="Chromosome 6"/>
</dbReference>
<dbReference type="SMART" id="SM00336">
    <property type="entry name" value="BBOX"/>
    <property type="match status" value="2"/>
</dbReference>
<gene>
    <name evidence="14" type="ORF">PHAVU_006G005200g</name>
</gene>
<dbReference type="GO" id="GO:0008270">
    <property type="term" value="F:zinc ion binding"/>
    <property type="evidence" value="ECO:0007669"/>
    <property type="project" value="UniProtKB-KW"/>
</dbReference>
<evidence type="ECO:0008006" key="16">
    <source>
        <dbReference type="Google" id="ProtNLM"/>
    </source>
</evidence>
<name>V7BLU2_PHAVU</name>
<dbReference type="InterPro" id="IPR049808">
    <property type="entry name" value="CONSTANS-like_Bbox1"/>
</dbReference>